<comment type="caution">
    <text evidence="2">The sequence shown here is derived from an EMBL/GenBank/DDBJ whole genome shotgun (WGS) entry which is preliminary data.</text>
</comment>
<organism evidence="2 3">
    <name type="scientific">Pocillopora damicornis</name>
    <name type="common">Cauliflower coral</name>
    <name type="synonym">Millepora damicornis</name>
    <dbReference type="NCBI Taxonomy" id="46731"/>
    <lineage>
        <taxon>Eukaryota</taxon>
        <taxon>Metazoa</taxon>
        <taxon>Cnidaria</taxon>
        <taxon>Anthozoa</taxon>
        <taxon>Hexacorallia</taxon>
        <taxon>Scleractinia</taxon>
        <taxon>Astrocoeniina</taxon>
        <taxon>Pocilloporidae</taxon>
        <taxon>Pocillopora</taxon>
    </lineage>
</organism>
<evidence type="ECO:0000313" key="3">
    <source>
        <dbReference type="Proteomes" id="UP000275408"/>
    </source>
</evidence>
<dbReference type="EMBL" id="RCHS01000646">
    <property type="protein sequence ID" value="RMX57543.1"/>
    <property type="molecule type" value="Genomic_DNA"/>
</dbReference>
<keyword evidence="3" id="KW-1185">Reference proteome</keyword>
<reference evidence="2 3" key="1">
    <citation type="journal article" date="2018" name="Sci. Rep.">
        <title>Comparative analysis of the Pocillopora damicornis genome highlights role of immune system in coral evolution.</title>
        <authorList>
            <person name="Cunning R."/>
            <person name="Bay R.A."/>
            <person name="Gillette P."/>
            <person name="Baker A.C."/>
            <person name="Traylor-Knowles N."/>
        </authorList>
    </citation>
    <scope>NUCLEOTIDE SEQUENCE [LARGE SCALE GENOMIC DNA]</scope>
    <source>
        <strain evidence="2">RSMAS</strain>
        <tissue evidence="2">Whole animal</tissue>
    </source>
</reference>
<feature type="region of interest" description="Disordered" evidence="1">
    <location>
        <begin position="82"/>
        <end position="113"/>
    </location>
</feature>
<protein>
    <submittedName>
        <fullName evidence="2">Uncharacterized protein</fullName>
    </submittedName>
</protein>
<accession>A0A3M6UV19</accession>
<name>A0A3M6UV19_POCDA</name>
<gene>
    <name evidence="2" type="ORF">pdam_00005746</name>
</gene>
<evidence type="ECO:0000256" key="1">
    <source>
        <dbReference type="SAM" id="MobiDB-lite"/>
    </source>
</evidence>
<dbReference type="AlphaFoldDB" id="A0A3M6UV19"/>
<evidence type="ECO:0000313" key="2">
    <source>
        <dbReference type="EMBL" id="RMX57543.1"/>
    </source>
</evidence>
<dbReference type="Proteomes" id="UP000275408">
    <property type="component" value="Unassembled WGS sequence"/>
</dbReference>
<sequence length="113" mass="13251">MQNFETMDAKDRVRKKSSSSFDYEKEMEKALGMIFQNLRDIEESRFRMASYQCDEHQMAKPLSVSEQPCYIADLPAQKTDREFQEVHKEQVTNVKSRRKLPSVPVSKGRIFPS</sequence>
<feature type="region of interest" description="Disordered" evidence="1">
    <location>
        <begin position="1"/>
        <end position="21"/>
    </location>
</feature>
<proteinExistence type="predicted"/>